<name>L2F6R1_9GAMM</name>
<accession>L2F6R1</accession>
<evidence type="ECO:0000313" key="3">
    <source>
        <dbReference type="Proteomes" id="UP000023795"/>
    </source>
</evidence>
<dbReference type="Pfam" id="PF01656">
    <property type="entry name" value="CbiA"/>
    <property type="match status" value="1"/>
</dbReference>
<dbReference type="AlphaFoldDB" id="L2F6R1"/>
<reference evidence="2 3" key="1">
    <citation type="journal article" date="2013" name="Genome Announc.">
        <title>Genome Sequence of Moraxella macacae 0408225, a Novel Bacterial Species Isolated from a Cynomolgus Macaque with Epistaxis.</title>
        <authorList>
            <person name="Ladner J.T."/>
            <person name="Whitehouse C.A."/>
            <person name="Koroleva G.I."/>
            <person name="Palacios G.F."/>
        </authorList>
    </citation>
    <scope>NUCLEOTIDE SEQUENCE [LARGE SCALE GENOMIC DNA]</scope>
    <source>
        <strain evidence="2 3">0408225</strain>
    </source>
</reference>
<dbReference type="EMBL" id="ANIN01000002">
    <property type="protein sequence ID" value="ELA08570.1"/>
    <property type="molecule type" value="Genomic_DNA"/>
</dbReference>
<keyword evidence="3" id="KW-1185">Reference proteome</keyword>
<dbReference type="SUPFAM" id="SSF52540">
    <property type="entry name" value="P-loop containing nucleoside triphosphate hydrolases"/>
    <property type="match status" value="1"/>
</dbReference>
<gene>
    <name evidence="2" type="ORF">MOMA_08411</name>
</gene>
<dbReference type="Gene3D" id="3.40.50.300">
    <property type="entry name" value="P-loop containing nucleotide triphosphate hydrolases"/>
    <property type="match status" value="1"/>
</dbReference>
<dbReference type="InterPro" id="IPR050678">
    <property type="entry name" value="DNA_Partitioning_ATPase"/>
</dbReference>
<dbReference type="InterPro" id="IPR002586">
    <property type="entry name" value="CobQ/CobB/MinD/ParA_Nub-bd_dom"/>
</dbReference>
<organism evidence="2 3">
    <name type="scientific">Moraxella macacae 0408225</name>
    <dbReference type="NCBI Taxonomy" id="1230338"/>
    <lineage>
        <taxon>Bacteria</taxon>
        <taxon>Pseudomonadati</taxon>
        <taxon>Pseudomonadota</taxon>
        <taxon>Gammaproteobacteria</taxon>
        <taxon>Moraxellales</taxon>
        <taxon>Moraxellaceae</taxon>
        <taxon>Moraxella</taxon>
    </lineage>
</organism>
<evidence type="ECO:0000259" key="1">
    <source>
        <dbReference type="Pfam" id="PF01656"/>
    </source>
</evidence>
<dbReference type="STRING" id="1230338.MOMA_08411"/>
<dbReference type="CDD" id="cd02042">
    <property type="entry name" value="ParAB_family"/>
    <property type="match status" value="1"/>
</dbReference>
<protein>
    <submittedName>
        <fullName evidence="2">Cobyrinic acid a,c-diamide synthase</fullName>
    </submittedName>
</protein>
<evidence type="ECO:0000313" key="2">
    <source>
        <dbReference type="EMBL" id="ELA08570.1"/>
    </source>
</evidence>
<comment type="caution">
    <text evidence="2">The sequence shown here is derived from an EMBL/GenBank/DDBJ whole genome shotgun (WGS) entry which is preliminary data.</text>
</comment>
<dbReference type="PATRIC" id="fig|1230338.3.peg.1801"/>
<dbReference type="eggNOG" id="COG1192">
    <property type="taxonomic scope" value="Bacteria"/>
</dbReference>
<dbReference type="InterPro" id="IPR027417">
    <property type="entry name" value="P-loop_NTPase"/>
</dbReference>
<feature type="domain" description="CobQ/CobB/MinD/ParA nucleotide binding" evidence="1">
    <location>
        <begin position="4"/>
        <end position="153"/>
    </location>
</feature>
<dbReference type="Proteomes" id="UP000023795">
    <property type="component" value="Unassembled WGS sequence"/>
</dbReference>
<dbReference type="PANTHER" id="PTHR13696">
    <property type="entry name" value="P-LOOP CONTAINING NUCLEOSIDE TRIPHOSPHATE HYDROLASE"/>
    <property type="match status" value="1"/>
</dbReference>
<dbReference type="PIRSF" id="PIRSF009320">
    <property type="entry name" value="Nuc_binding_HP_1000"/>
    <property type="match status" value="1"/>
</dbReference>
<proteinExistence type="predicted"/>
<sequence length="237" mass="26633">MHKILIANQKGGCGKTTIATTLAVAIAKQATTQESQVFLADTDSQKSSLRWLKIRPKTALPIVGLDWRDERDIGNLPNNANAQDWLIIDGQGAMSGEKLSQLVNECQLIIIPTLPSFFDTDSTKRFLKQLHEIKRIKKGKVGIHVLVNRVRGQLLTDGSPNTKLQQCFANIDTQPLAWITERSVYQLLSETGLTVFDKHQKSYRKIQHQWQAVLDILPTDCATKAKTIPKSTNQTWY</sequence>
<dbReference type="PANTHER" id="PTHR13696:SF96">
    <property type="entry name" value="COBQ_COBB_MIND_PARA NUCLEOTIDE BINDING DOMAIN-CONTAINING PROTEIN"/>
    <property type="match status" value="1"/>
</dbReference>
<dbReference type="RefSeq" id="WP_009502128.1">
    <property type="nucleotide sequence ID" value="NZ_ANIN01000002.1"/>
</dbReference>
<dbReference type="OrthoDB" id="69313at2"/>